<reference evidence="4 5" key="1">
    <citation type="submission" date="2014-09" db="EMBL/GenBank/DDBJ databases">
        <title>Sporocytophaga myxococcoides PG-01 genome sequencing.</title>
        <authorList>
            <person name="Liu L."/>
            <person name="Gao P.J."/>
            <person name="Chen G.J."/>
            <person name="Wang L.S."/>
        </authorList>
    </citation>
    <scope>NUCLEOTIDE SEQUENCE [LARGE SCALE GENOMIC DNA]</scope>
    <source>
        <strain evidence="4 5">PG-01</strain>
    </source>
</reference>
<dbReference type="STRING" id="153721.MYP_929"/>
<keyword evidence="2" id="KW-0411">Iron-sulfur</keyword>
<dbReference type="InterPro" id="IPR006638">
    <property type="entry name" value="Elp3/MiaA/NifB-like_rSAM"/>
</dbReference>
<organism evidence="4 5">
    <name type="scientific">Sporocytophaga myxococcoides</name>
    <dbReference type="NCBI Taxonomy" id="153721"/>
    <lineage>
        <taxon>Bacteria</taxon>
        <taxon>Pseudomonadati</taxon>
        <taxon>Bacteroidota</taxon>
        <taxon>Cytophagia</taxon>
        <taxon>Cytophagales</taxon>
        <taxon>Cytophagaceae</taxon>
        <taxon>Sporocytophaga</taxon>
    </lineage>
</organism>
<keyword evidence="2" id="KW-0408">Iron</keyword>
<dbReference type="InterPro" id="IPR010723">
    <property type="entry name" value="HemN_C"/>
</dbReference>
<keyword evidence="2" id="KW-0349">Heme</keyword>
<dbReference type="GO" id="GO:0006779">
    <property type="term" value="P:porphyrin-containing compound biosynthetic process"/>
    <property type="evidence" value="ECO:0007669"/>
    <property type="project" value="InterPro"/>
</dbReference>
<comment type="caution">
    <text evidence="4">The sequence shown here is derived from an EMBL/GenBank/DDBJ whole genome shotgun (WGS) entry which is preliminary data.</text>
</comment>
<dbReference type="SMART" id="SM00729">
    <property type="entry name" value="Elp3"/>
    <property type="match status" value="1"/>
</dbReference>
<comment type="function">
    <text evidence="2">Probably acts as a heme chaperone, transferring heme to an unknown acceptor. Binds one molecule of heme per monomer, possibly covalently. Binds 1 [4Fe-4S] cluster. The cluster is coordinated with 3 cysteines and an exchangeable S-adenosyl-L-methionine.</text>
</comment>
<accession>A0A098LB69</accession>
<dbReference type="NCBIfam" id="TIGR00539">
    <property type="entry name" value="hemN_rel"/>
    <property type="match status" value="1"/>
</dbReference>
<dbReference type="Gene3D" id="3.80.30.20">
    <property type="entry name" value="tm_1862 like domain"/>
    <property type="match status" value="1"/>
</dbReference>
<sequence>MELKQRKSYINENINTIYFGGGTPSLLLVDEIRKIIDEVKSHYKIDDNAEVTIEVNPDDITQKYLKGIKQAGINRLSIGVQAFQDNLLTLLNRAHNSKKAINSIEEAREQGFYNITADLIYGIPGLDKGKWEDNIQTLVDLGIPHISAYALTIEEKTVLGKRLKKGKFSPEEEENVALQFEDLVSKLEKASYEQYEISNFAKEGNIARHNSSYWLGAHYLGLGPSAHSYNGISRQYNISNNHKYIEGITTSKPEFTIEHLTDLDKANEYFLTRLRTKWGCDLREIKQKFNLEVNYYIDTAKSFIEDGFMIKEDNFLKLTPKGKLIADKITEAFFII</sequence>
<dbReference type="PANTHER" id="PTHR13932:SF5">
    <property type="entry name" value="RADICAL S-ADENOSYL METHIONINE DOMAIN-CONTAINING PROTEIN 1, MITOCHONDRIAL"/>
    <property type="match status" value="1"/>
</dbReference>
<dbReference type="PROSITE" id="PS51918">
    <property type="entry name" value="RADICAL_SAM"/>
    <property type="match status" value="1"/>
</dbReference>
<dbReference type="InterPro" id="IPR034505">
    <property type="entry name" value="Coproporphyrinogen-III_oxidase"/>
</dbReference>
<comment type="subcellular location">
    <subcellularLocation>
        <location evidence="2">Cytoplasm</location>
    </subcellularLocation>
</comment>
<dbReference type="InterPro" id="IPR023404">
    <property type="entry name" value="rSAM_horseshoe"/>
</dbReference>
<name>A0A098LB69_9BACT</name>
<evidence type="ECO:0000259" key="3">
    <source>
        <dbReference type="PROSITE" id="PS51918"/>
    </source>
</evidence>
<evidence type="ECO:0000313" key="5">
    <source>
        <dbReference type="Proteomes" id="UP000030185"/>
    </source>
</evidence>
<dbReference type="GO" id="GO:0046872">
    <property type="term" value="F:metal ion binding"/>
    <property type="evidence" value="ECO:0007669"/>
    <property type="project" value="UniProtKB-UniRule"/>
</dbReference>
<keyword evidence="2" id="KW-0949">S-adenosyl-L-methionine</keyword>
<dbReference type="Pfam" id="PF06969">
    <property type="entry name" value="HemN_C"/>
    <property type="match status" value="1"/>
</dbReference>
<proteinExistence type="inferred from homology"/>
<feature type="domain" description="Radical SAM core" evidence="3">
    <location>
        <begin position="1"/>
        <end position="193"/>
    </location>
</feature>
<comment type="similarity">
    <text evidence="1">Belongs to the anaerobic coproporphyrinogen-III oxidase family. HemW subfamily.</text>
</comment>
<dbReference type="EMBL" id="BBLT01000002">
    <property type="protein sequence ID" value="GAL83702.1"/>
    <property type="molecule type" value="Genomic_DNA"/>
</dbReference>
<dbReference type="Proteomes" id="UP000030185">
    <property type="component" value="Unassembled WGS sequence"/>
</dbReference>
<dbReference type="Pfam" id="PF04055">
    <property type="entry name" value="Radical_SAM"/>
    <property type="match status" value="1"/>
</dbReference>
<gene>
    <name evidence="4" type="ORF">MYP_929</name>
</gene>
<protein>
    <recommendedName>
        <fullName evidence="2">Heme chaperone HemW</fullName>
    </recommendedName>
</protein>
<dbReference type="PANTHER" id="PTHR13932">
    <property type="entry name" value="COPROPORPHYRINIGEN III OXIDASE"/>
    <property type="match status" value="1"/>
</dbReference>
<dbReference type="GO" id="GO:0051539">
    <property type="term" value="F:4 iron, 4 sulfur cluster binding"/>
    <property type="evidence" value="ECO:0007669"/>
    <property type="project" value="UniProtKB-UniRule"/>
</dbReference>
<dbReference type="GO" id="GO:0005737">
    <property type="term" value="C:cytoplasm"/>
    <property type="evidence" value="ECO:0007669"/>
    <property type="project" value="UniProtKB-SubCell"/>
</dbReference>
<dbReference type="SUPFAM" id="SSF102114">
    <property type="entry name" value="Radical SAM enzymes"/>
    <property type="match status" value="1"/>
</dbReference>
<keyword evidence="2" id="KW-0479">Metal-binding</keyword>
<keyword evidence="2" id="KW-0143">Chaperone</keyword>
<dbReference type="AlphaFoldDB" id="A0A098LB69"/>
<dbReference type="GO" id="GO:0004109">
    <property type="term" value="F:coproporphyrinogen oxidase activity"/>
    <property type="evidence" value="ECO:0007669"/>
    <property type="project" value="InterPro"/>
</dbReference>
<dbReference type="CDD" id="cd01335">
    <property type="entry name" value="Radical_SAM"/>
    <property type="match status" value="1"/>
</dbReference>
<keyword evidence="2" id="KW-0004">4Fe-4S</keyword>
<keyword evidence="5" id="KW-1185">Reference proteome</keyword>
<evidence type="ECO:0000256" key="1">
    <source>
        <dbReference type="ARBA" id="ARBA00006100"/>
    </source>
</evidence>
<keyword evidence="2" id="KW-0963">Cytoplasm</keyword>
<dbReference type="eggNOG" id="COG0635">
    <property type="taxonomic scope" value="Bacteria"/>
</dbReference>
<evidence type="ECO:0000256" key="2">
    <source>
        <dbReference type="RuleBase" id="RU364116"/>
    </source>
</evidence>
<dbReference type="InterPro" id="IPR007197">
    <property type="entry name" value="rSAM"/>
</dbReference>
<evidence type="ECO:0000313" key="4">
    <source>
        <dbReference type="EMBL" id="GAL83702.1"/>
    </source>
</evidence>
<dbReference type="InterPro" id="IPR058240">
    <property type="entry name" value="rSAM_sf"/>
</dbReference>
<dbReference type="InterPro" id="IPR004559">
    <property type="entry name" value="HemW-like"/>
</dbReference>